<reference evidence="1 2" key="1">
    <citation type="submission" date="2015-06" db="EMBL/GenBank/DDBJ databases">
        <title>R. anatipestifer strain HXb2 is the most virulent strain so far, and the genome sequence would help us uncover the pathogenesis.</title>
        <authorList>
            <person name="Hu Q."/>
            <person name="Qi J."/>
            <person name="Bo H."/>
            <person name="Liu G."/>
            <person name="Tao M."/>
            <person name="Ding Y."/>
            <person name="Xue Y."/>
        </authorList>
    </citation>
    <scope>NUCLEOTIDE SEQUENCE [LARGE SCALE GENOMIC DNA]</scope>
    <source>
        <strain evidence="1 2">HXb2</strain>
    </source>
</reference>
<dbReference type="AlphaFoldDB" id="A0A1S7DU24"/>
<dbReference type="Proteomes" id="UP000189883">
    <property type="component" value="Chromosome"/>
</dbReference>
<dbReference type="EMBL" id="CP011859">
    <property type="protein sequence ID" value="AQY22610.1"/>
    <property type="molecule type" value="Genomic_DNA"/>
</dbReference>
<sequence length="224" mass="26558">MNRSFYYDENFSKKRHEIPPMDYGDMRVNICNRSYVVLLKIREIVFKNGVNERNALKNIQELLHWMKYELGIMMAFELQLAVYILGGINDFTEMIWLKKDKTQTFQRLWGTAMDISFFRFLQIMESFKKELGINDISIFATKDKKQFRLIKAVQTTTIIKNLPNNPILSQVELDISGTFYGKNESEFRLISNEYSGSIDKKEYIFNEENLLLKIEELEKVNKDL</sequence>
<gene>
    <name evidence="1" type="ORF">AB406_1666</name>
</gene>
<protein>
    <submittedName>
        <fullName evidence="1">Uncharacterized protein</fullName>
    </submittedName>
</protein>
<dbReference type="RefSeq" id="WP_079207753.1">
    <property type="nucleotide sequence ID" value="NZ_CP011859.1"/>
</dbReference>
<evidence type="ECO:0000313" key="2">
    <source>
        <dbReference type="Proteomes" id="UP000189883"/>
    </source>
</evidence>
<name>A0A1S7DU24_RIEAN</name>
<proteinExistence type="predicted"/>
<accession>A0A1S7DU24</accession>
<evidence type="ECO:0000313" key="1">
    <source>
        <dbReference type="EMBL" id="AQY22610.1"/>
    </source>
</evidence>
<organism evidence="1 2">
    <name type="scientific">Riemerella anatipestifer</name>
    <name type="common">Moraxella anatipestifer</name>
    <dbReference type="NCBI Taxonomy" id="34085"/>
    <lineage>
        <taxon>Bacteria</taxon>
        <taxon>Pseudomonadati</taxon>
        <taxon>Bacteroidota</taxon>
        <taxon>Flavobacteriia</taxon>
        <taxon>Flavobacteriales</taxon>
        <taxon>Weeksellaceae</taxon>
        <taxon>Riemerella</taxon>
    </lineage>
</organism>